<dbReference type="Proteomes" id="UP000183812">
    <property type="component" value="Unassembled WGS sequence"/>
</dbReference>
<dbReference type="OrthoDB" id="8092964at2"/>
<dbReference type="InterPro" id="IPR036365">
    <property type="entry name" value="PGBD-like_sf"/>
</dbReference>
<protein>
    <submittedName>
        <fullName evidence="2">Uncharacterized protein</fullName>
    </submittedName>
</protein>
<dbReference type="RefSeq" id="WP_074552579.1">
    <property type="nucleotide sequence ID" value="NZ_CP119563.1"/>
</dbReference>
<evidence type="ECO:0000313" key="3">
    <source>
        <dbReference type="Proteomes" id="UP000183812"/>
    </source>
</evidence>
<dbReference type="InterPro" id="IPR036366">
    <property type="entry name" value="PGBDSf"/>
</dbReference>
<sequence length="2766" mass="291214">MSELRELRRLARESEQAAARRALGDIRPRGRLDAGLVALTLGGVTAASLAGYAIASFLAGSSLLDPPLPAEIDDPRILSDYRQPEAPIVDAVARGRALVLGREDGTITVFDTLTRRFDTETLPGQAKGLSGPLSLLSQGCTPAPGAPWQSCAQSPVVHALTATGGLARSTGADWRVLLEDSRFTGADGQPVQQADVQDWIAADDGSGMLVDAGEKGLGLFREADGHWTALPAVPGAGHVLATWRNRYFIGSSAGLFALDTDATGPAQRLDALPGAVLSLDRPGEGGPVALLRHACAEGGTPGCLTLARLGTGKEIRILRSETALFPQLNDSGLHHAVAQAGQLITLGAAGLHLYDPAERRWQELDGRPPTAHFAETEGIRLHAGFPDRFVTLEKGRIVTERKLDDPLRQIIVTAPGVVWGLDRAGRILRLDKEAEATPPRAPGFPAGATFLAAAALGDRLVALGRDGIFVHDIRTRGYAFVAASDYPALPLDAPQLVASAGQLWLVDRQQGEIRTITLSGELPALRAEVTEAAFLGTRLRLAHPDGGGLAVITGQGTVYFLSPQVPGQAGAPSASRVTRLTQQGLPAPIRPVSMAASDTALILATGNALWGYDIKARGWKGPWPGPQGSALRDVALTSDQILALDDRGRLFRGEGQGWQPVIGAPVAAELSGAEVSDAMSDGRTLFLAGNGKVQSYRPQDRSFGQIWTVPGAGGDTSLLSVAGGVPLWRTGNGLFRGAVALMSGAGFEGGWRDADGPVVMARENGRRYLQTPAGCLFRGAAPPEGDLRGVVPLPDGRLIVATSRGAGLYEPQRHRWLQVRGLDLPADAQLRVITGQLVQIGPDHLRSLPLATMSAPDSCQTEAVQLTWRVTLDGIHPTLVEERGEVLFLDPDGALRQWSGGSIQVLAPAPGPGPAMAQVRKAYAVAESFELLTDDALWSYDLRQRLWQKRPFRGQPRSIVQIDRVSGARGPVVSAWDDNGALWVGTLSRDGIAFEPASRPAFPKLPFDPARLRDLAQTPSAYLALSDRQLALFQRGETAPFASYALPAAARGWALQTLPGGQILLSDGPPERPAAFHVLENQPEGAQPLAKVAWRYEPGTDRAFRFGARGGAAALWRIDAQLALWHCTGKPARHAPDCSRAAPPPLALDAGDLWGAVTLAAGPGQIVQTARGLIVLDPALRPIRRLDGPRVTREGQLFMQGGTALFWEGKGGALWHLAPEAPQRMLARVDHLHRRDGELLAYSGNSIRLIGAAGSLPPPVPAALAKAPIALAHPGSVEDTFLTADGRAFAARRARFSDPLIRFPADLAALIGLETGPGEQADWLGLTAEGQLIRFGTSRCEIPPPAPPAPPPDFIGPMPHVPPPPPRFAPCESATPLALRLAPGEVLVDALAARGRITVVTDRRRVELDRPGGRILSETALPAPDLTRPEDRNEIARQLRDVDGRSYLNPPDLAGAALRGLVPGRSEPLAPLDTPEPLDKGWVAWDRTGREIVLQQADAAEPLRLPPEQAMPQGVLLPLQPGRGIALAAGAIAWMTGNGLWQDDPLRGMRRVSAQGMAQPLAMYEGAFLDGTAQIDARNGTQGPAPQTVSLQNGAFELTITPRAQRLAATLRVDGQKVDDLDRRGFLHDRRASVGSAAGGPVYLTPLGLVPAERLDGASAAPIGAQRIANEGGALKLQTPGGWVTPQGGQWAGTPAPFRDRVLARENGRRWQVVKGVIGVTTEDPAQGWRIAGRGLDFEIDQLLSFAATPETAVAVTGAGTFDAARVSELAGVRPPQAPAPGGPLDAMRHAPDLWRVHAATPAGQVIWDRAGARWRAPDATEQGWTSRLVAQLEGIEVGFAATRPRYSIAVQRVGVGPDRLPFDWQRGAAMPFDQVLSLVAEPGADAVLAGTRMGLRLLSPRGPLANRALLVPAAGGIAATRAGRPATDPGRVQIAFEGGGCLEATGPLSQLTSCARPADLSNLLVRDTGFWRWRKQAGGVSGAYLLEDGREMPIAQPLAGALPHDTLNDRLSCAGETVELWRDSPVVRRGNRLTALEDADRLWCQDRAAAVGNGVTLAPGTYAVSDLSATRLDRAGAAPVRLDPARGAALRDRLSGRVTAEAGRLRYGLDPEGRPDAALLTLDDRWRDLAWTTGRLALDTPLALAAEGGALQFVTADGVAGAATGRIDPATLVTAETADPAVLARCAPRAVRLRNGLQHAEPARPAAPLWLSCADGSALEGRADGRRDLGALAPAAPETDDPVALAAVTGDLSASRTRTSGTVALRFRGEPARLTAGRFDFDTFRAIALPFPDRIETLTASGWWRLDANAPGLAATRRPGTGFDAAKVSLLTHARWPGADDAGASALCLRQGDGKALLWDGARGRQAAETCDADRGQSGPWRLWRRAEAAALAGSAAGAEAVALNGLPLTRALIAGGFTDLRLRGAAQGDPAETLLIPSDLGVLAYRAGHPVGSWRLAPGGVLLPTRSGDMAYVDRDGAYLLAGAGERIEAGALVCPALPELMASLPEGVSVLRADPAAPGMVRLRLDAAEGRQTALMFCDDASRRQVWTEVNSVADHPRSRAMGAEAPDWLAVSVTDSRLLLRSGPPDSRLRSPEERSIGLPLAPLTGGLRAMLTVPSAGTVYLVTARAMWEVPLGAAITLAAQAPVAPPPAAPGTTPVPGLAPVPGTAPVPGAAPLTVPPQVPAASVPRLAPVSAVDAAGEPAFDVRAVQRALRDRVDPGLGVDGILGPQSRRAIGLWQSRTHADPTGYLGPDQLHLLLEQAP</sequence>
<keyword evidence="1" id="KW-0472">Membrane</keyword>
<dbReference type="Gene3D" id="1.10.101.10">
    <property type="entry name" value="PGBD-like superfamily/PGBD"/>
    <property type="match status" value="1"/>
</dbReference>
<dbReference type="SUPFAM" id="SSF50998">
    <property type="entry name" value="Quinoprotein alcohol dehydrogenase-like"/>
    <property type="match status" value="1"/>
</dbReference>
<keyword evidence="1" id="KW-0812">Transmembrane</keyword>
<accession>A0A1G7CU78</accession>
<dbReference type="InterPro" id="IPR011047">
    <property type="entry name" value="Quinoprotein_ADH-like_sf"/>
</dbReference>
<keyword evidence="1" id="KW-1133">Transmembrane helix</keyword>
<evidence type="ECO:0000256" key="1">
    <source>
        <dbReference type="SAM" id="Phobius"/>
    </source>
</evidence>
<organism evidence="2 3">
    <name type="scientific">Rhodobacter capsulatus</name>
    <name type="common">Rhodopseudomonas capsulata</name>
    <dbReference type="NCBI Taxonomy" id="1061"/>
    <lineage>
        <taxon>Bacteria</taxon>
        <taxon>Pseudomonadati</taxon>
        <taxon>Pseudomonadota</taxon>
        <taxon>Alphaproteobacteria</taxon>
        <taxon>Rhodobacterales</taxon>
        <taxon>Rhodobacter group</taxon>
        <taxon>Rhodobacter</taxon>
    </lineage>
</organism>
<dbReference type="SUPFAM" id="SSF47090">
    <property type="entry name" value="PGBD-like"/>
    <property type="match status" value="1"/>
</dbReference>
<reference evidence="2 3" key="1">
    <citation type="submission" date="2016-10" db="EMBL/GenBank/DDBJ databases">
        <authorList>
            <person name="de Groot N.N."/>
        </authorList>
    </citation>
    <scope>NUCLEOTIDE SEQUENCE [LARGE SCALE GENOMIC DNA]</scope>
    <source>
        <strain evidence="3">DSM 938 / 37b4</strain>
    </source>
</reference>
<gene>
    <name evidence="2" type="ORF">SAMN04244550_00379</name>
</gene>
<feature type="transmembrane region" description="Helical" evidence="1">
    <location>
        <begin position="36"/>
        <end position="59"/>
    </location>
</feature>
<dbReference type="EMBL" id="FNAY01000001">
    <property type="protein sequence ID" value="SDE42781.1"/>
    <property type="molecule type" value="Genomic_DNA"/>
</dbReference>
<proteinExistence type="predicted"/>
<evidence type="ECO:0000313" key="2">
    <source>
        <dbReference type="EMBL" id="SDE42781.1"/>
    </source>
</evidence>
<name>A0A1G7CU78_RHOCA</name>